<accession>A0AAV5T2R4</accession>
<evidence type="ECO:0000313" key="2">
    <source>
        <dbReference type="Proteomes" id="UP001432027"/>
    </source>
</evidence>
<keyword evidence="2" id="KW-1185">Reference proteome</keyword>
<gene>
    <name evidence="1" type="ORF">PENTCL1PPCAC_8191</name>
</gene>
<comment type="caution">
    <text evidence="1">The sequence shown here is derived from an EMBL/GenBank/DDBJ whole genome shotgun (WGS) entry which is preliminary data.</text>
</comment>
<sequence>MIPASRVPVNITSKHCDLSWSIALHSFSSLLHPHLSHSAIMSPLLLSLFLLPLVATVIPPFPQQVAPSSIQTEVFASPQFPAPPLTVTRQRIQNGPPGFQPPKAVAKIREEMMKDLEKNHFGFITRKGRARVLGISRHRDVERSLDV</sequence>
<evidence type="ECO:0000313" key="1">
    <source>
        <dbReference type="EMBL" id="GMS86016.1"/>
    </source>
</evidence>
<reference evidence="1" key="1">
    <citation type="submission" date="2023-10" db="EMBL/GenBank/DDBJ databases">
        <title>Genome assembly of Pristionchus species.</title>
        <authorList>
            <person name="Yoshida K."/>
            <person name="Sommer R.J."/>
        </authorList>
    </citation>
    <scope>NUCLEOTIDE SEQUENCE</scope>
    <source>
        <strain evidence="1">RS0144</strain>
    </source>
</reference>
<organism evidence="1 2">
    <name type="scientific">Pristionchus entomophagus</name>
    <dbReference type="NCBI Taxonomy" id="358040"/>
    <lineage>
        <taxon>Eukaryota</taxon>
        <taxon>Metazoa</taxon>
        <taxon>Ecdysozoa</taxon>
        <taxon>Nematoda</taxon>
        <taxon>Chromadorea</taxon>
        <taxon>Rhabditida</taxon>
        <taxon>Rhabditina</taxon>
        <taxon>Diplogasteromorpha</taxon>
        <taxon>Diplogasteroidea</taxon>
        <taxon>Neodiplogasteridae</taxon>
        <taxon>Pristionchus</taxon>
    </lineage>
</organism>
<dbReference type="AlphaFoldDB" id="A0AAV5T2R4"/>
<proteinExistence type="predicted"/>
<name>A0AAV5T2R4_9BILA</name>
<dbReference type="Proteomes" id="UP001432027">
    <property type="component" value="Unassembled WGS sequence"/>
</dbReference>
<dbReference type="EMBL" id="BTSX01000002">
    <property type="protein sequence ID" value="GMS86016.1"/>
    <property type="molecule type" value="Genomic_DNA"/>
</dbReference>
<protein>
    <submittedName>
        <fullName evidence="1">Uncharacterized protein</fullName>
    </submittedName>
</protein>